<evidence type="ECO:0000256" key="1">
    <source>
        <dbReference type="SAM" id="MobiDB-lite"/>
    </source>
</evidence>
<proteinExistence type="predicted"/>
<dbReference type="InParanoid" id="A0A067PEZ9"/>
<evidence type="ECO:0000313" key="3">
    <source>
        <dbReference type="Proteomes" id="UP000027265"/>
    </source>
</evidence>
<dbReference type="HOGENOM" id="CLU_1695737_0_0_1"/>
<feature type="compositionally biased region" description="Acidic residues" evidence="1">
    <location>
        <begin position="91"/>
        <end position="100"/>
    </location>
</feature>
<protein>
    <submittedName>
        <fullName evidence="2">Uncharacterized protein</fullName>
    </submittedName>
</protein>
<feature type="compositionally biased region" description="Basic and acidic residues" evidence="1">
    <location>
        <begin position="49"/>
        <end position="69"/>
    </location>
</feature>
<name>A0A067PEZ9_9AGAM</name>
<keyword evidence="3" id="KW-1185">Reference proteome</keyword>
<dbReference type="AlphaFoldDB" id="A0A067PEZ9"/>
<evidence type="ECO:0000313" key="2">
    <source>
        <dbReference type="EMBL" id="KDQ53453.1"/>
    </source>
</evidence>
<dbReference type="Proteomes" id="UP000027265">
    <property type="component" value="Unassembled WGS sequence"/>
</dbReference>
<feature type="region of interest" description="Disordered" evidence="1">
    <location>
        <begin position="1"/>
        <end position="23"/>
    </location>
</feature>
<organism evidence="2 3">
    <name type="scientific">Jaapia argillacea MUCL 33604</name>
    <dbReference type="NCBI Taxonomy" id="933084"/>
    <lineage>
        <taxon>Eukaryota</taxon>
        <taxon>Fungi</taxon>
        <taxon>Dikarya</taxon>
        <taxon>Basidiomycota</taxon>
        <taxon>Agaricomycotina</taxon>
        <taxon>Agaricomycetes</taxon>
        <taxon>Agaricomycetidae</taxon>
        <taxon>Jaapiales</taxon>
        <taxon>Jaapiaceae</taxon>
        <taxon>Jaapia</taxon>
    </lineage>
</organism>
<accession>A0A067PEZ9</accession>
<dbReference type="EMBL" id="KL197733">
    <property type="protein sequence ID" value="KDQ53453.1"/>
    <property type="molecule type" value="Genomic_DNA"/>
</dbReference>
<sequence>MDEEDSTEGKGTGGALGAGEEHRELNRSVWSEILGYIEGFPADGSGCNKGHEARESRKGYHKEGEDSHRYPKLPATASKGASNLPQTPDVEGNEIDDIDADLSQGPEGCRVTSSASVRGEAKTIQAEIVGLDGRVWAKCHFSRRERRSSRSRSRQ</sequence>
<feature type="region of interest" description="Disordered" evidence="1">
    <location>
        <begin position="40"/>
        <end position="115"/>
    </location>
</feature>
<reference evidence="3" key="1">
    <citation type="journal article" date="2014" name="Proc. Natl. Acad. Sci. U.S.A.">
        <title>Extensive sampling of basidiomycete genomes demonstrates inadequacy of the white-rot/brown-rot paradigm for wood decay fungi.</title>
        <authorList>
            <person name="Riley R."/>
            <person name="Salamov A.A."/>
            <person name="Brown D.W."/>
            <person name="Nagy L.G."/>
            <person name="Floudas D."/>
            <person name="Held B.W."/>
            <person name="Levasseur A."/>
            <person name="Lombard V."/>
            <person name="Morin E."/>
            <person name="Otillar R."/>
            <person name="Lindquist E.A."/>
            <person name="Sun H."/>
            <person name="LaButti K.M."/>
            <person name="Schmutz J."/>
            <person name="Jabbour D."/>
            <person name="Luo H."/>
            <person name="Baker S.E."/>
            <person name="Pisabarro A.G."/>
            <person name="Walton J.D."/>
            <person name="Blanchette R.A."/>
            <person name="Henrissat B."/>
            <person name="Martin F."/>
            <person name="Cullen D."/>
            <person name="Hibbett D.S."/>
            <person name="Grigoriev I.V."/>
        </authorList>
    </citation>
    <scope>NUCLEOTIDE SEQUENCE [LARGE SCALE GENOMIC DNA]</scope>
    <source>
        <strain evidence="3">MUCL 33604</strain>
    </source>
</reference>
<gene>
    <name evidence="2" type="ORF">JAAARDRAFT_49672</name>
</gene>